<dbReference type="InterPro" id="IPR005548">
    <property type="entry name" value="Cell_div_FtsQ/DivIB_C"/>
</dbReference>
<evidence type="ECO:0000256" key="1">
    <source>
        <dbReference type="ARBA" id="ARBA00022475"/>
    </source>
</evidence>
<dbReference type="Proteomes" id="UP000275394">
    <property type="component" value="Unassembled WGS sequence"/>
</dbReference>
<keyword evidence="3 7" id="KW-0132">Cell division</keyword>
<evidence type="ECO:0000259" key="9">
    <source>
        <dbReference type="Pfam" id="PF08478"/>
    </source>
</evidence>
<evidence type="ECO:0000256" key="5">
    <source>
        <dbReference type="ARBA" id="ARBA00022989"/>
    </source>
</evidence>
<evidence type="ECO:0000259" key="8">
    <source>
        <dbReference type="Pfam" id="PF03799"/>
    </source>
</evidence>
<dbReference type="EMBL" id="RKHR01000011">
    <property type="protein sequence ID" value="ROR94778.1"/>
    <property type="molecule type" value="Genomic_DNA"/>
</dbReference>
<feature type="transmembrane region" description="Helical" evidence="7">
    <location>
        <begin position="26"/>
        <end position="48"/>
    </location>
</feature>
<comment type="subunit">
    <text evidence="7">Part of a complex composed of FtsB, FtsL and FtsQ.</text>
</comment>
<dbReference type="GO" id="GO:0043093">
    <property type="term" value="P:FtsZ-dependent cytokinesis"/>
    <property type="evidence" value="ECO:0007669"/>
    <property type="project" value="UniProtKB-UniRule"/>
</dbReference>
<dbReference type="GO" id="GO:0005886">
    <property type="term" value="C:plasma membrane"/>
    <property type="evidence" value="ECO:0007669"/>
    <property type="project" value="UniProtKB-SubCell"/>
</dbReference>
<feature type="domain" description="Cell division protein FtsQ/DivIB C-terminal" evidence="8">
    <location>
        <begin position="136"/>
        <end position="248"/>
    </location>
</feature>
<comment type="subcellular location">
    <subcellularLocation>
        <location evidence="7">Cell inner membrane</location>
        <topology evidence="7">Single-pass type II membrane protein</topology>
    </subcellularLocation>
    <text evidence="7">Localizes to the division septum.</text>
</comment>
<dbReference type="PANTHER" id="PTHR35851:SF1">
    <property type="entry name" value="CELL DIVISION PROTEIN FTSQ"/>
    <property type="match status" value="1"/>
</dbReference>
<gene>
    <name evidence="7" type="primary">ftsQ</name>
    <name evidence="10" type="ORF">EDC56_3921</name>
</gene>
<proteinExistence type="inferred from homology"/>
<name>A0A3N2D549_9GAMM</name>
<dbReference type="InterPro" id="IPR026579">
    <property type="entry name" value="FtsQ"/>
</dbReference>
<evidence type="ECO:0000256" key="6">
    <source>
        <dbReference type="ARBA" id="ARBA00023306"/>
    </source>
</evidence>
<dbReference type="InterPro" id="IPR045335">
    <property type="entry name" value="FtsQ_C_sf"/>
</dbReference>
<evidence type="ECO:0000313" key="10">
    <source>
        <dbReference type="EMBL" id="ROR94778.1"/>
    </source>
</evidence>
<dbReference type="Gene3D" id="3.10.20.310">
    <property type="entry name" value="membrane protein fhac"/>
    <property type="match status" value="1"/>
</dbReference>
<dbReference type="GO" id="GO:0090529">
    <property type="term" value="P:cell septum assembly"/>
    <property type="evidence" value="ECO:0007669"/>
    <property type="project" value="InterPro"/>
</dbReference>
<feature type="domain" description="POTRA" evidence="9">
    <location>
        <begin position="65"/>
        <end position="132"/>
    </location>
</feature>
<comment type="function">
    <text evidence="7">Essential cell division protein. May link together the upstream cell division proteins, which are predominantly cytoplasmic, with the downstream cell division proteins, which are predominantly periplasmic. May control correct divisome assembly.</text>
</comment>
<keyword evidence="1 7" id="KW-1003">Cell membrane</keyword>
<keyword evidence="6 7" id="KW-0131">Cell cycle</keyword>
<dbReference type="PANTHER" id="PTHR35851">
    <property type="entry name" value="CELL DIVISION PROTEIN FTSQ"/>
    <property type="match status" value="1"/>
</dbReference>
<dbReference type="InterPro" id="IPR013685">
    <property type="entry name" value="POTRA_FtsQ_type"/>
</dbReference>
<keyword evidence="11" id="KW-1185">Reference proteome</keyword>
<organism evidence="10 11">
    <name type="scientific">Sinobacterium caligoides</name>
    <dbReference type="NCBI Taxonomy" id="933926"/>
    <lineage>
        <taxon>Bacteria</taxon>
        <taxon>Pseudomonadati</taxon>
        <taxon>Pseudomonadota</taxon>
        <taxon>Gammaproteobacteria</taxon>
        <taxon>Cellvibrionales</taxon>
        <taxon>Spongiibacteraceae</taxon>
        <taxon>Sinobacterium</taxon>
    </lineage>
</organism>
<sequence length="267" mass="30325">MRVEGNKRVKKGASRKQARTPLVVKLPFKAIAIVLLGCSSLVGGYYALTNLPEFHWRWMNDPVAVDSFIVKGRFEHIDRLTAEAVVMPYMQKDFYSIDLEQVRQDFLMLPWVESAMIQRVWPDKIEVKLAEQGVIARWGEGALLNQAGEVFKPSDISNALQLPLLEGPDGLEHKVMDLYQELSLMLGAKGPSIARLAVDNRYNWLLELDDGVRLILGDELMVERLRRFITVYPQLQSQPQAIKYVDLRYVNGLAVGWKSVKEENGNG</sequence>
<evidence type="ECO:0000256" key="4">
    <source>
        <dbReference type="ARBA" id="ARBA00022692"/>
    </source>
</evidence>
<dbReference type="Pfam" id="PF08478">
    <property type="entry name" value="POTRA_1"/>
    <property type="match status" value="1"/>
</dbReference>
<evidence type="ECO:0000313" key="11">
    <source>
        <dbReference type="Proteomes" id="UP000275394"/>
    </source>
</evidence>
<evidence type="ECO:0000256" key="7">
    <source>
        <dbReference type="HAMAP-Rule" id="MF_00911"/>
    </source>
</evidence>
<keyword evidence="4 7" id="KW-0812">Transmembrane</keyword>
<dbReference type="Pfam" id="PF03799">
    <property type="entry name" value="FtsQ_DivIB_C"/>
    <property type="match status" value="1"/>
</dbReference>
<keyword evidence="5 7" id="KW-1133">Transmembrane helix</keyword>
<comment type="caution">
    <text evidence="10">The sequence shown here is derived from an EMBL/GenBank/DDBJ whole genome shotgun (WGS) entry which is preliminary data.</text>
</comment>
<comment type="similarity">
    <text evidence="7">Belongs to the FtsQ/DivIB family. FtsQ subfamily.</text>
</comment>
<dbReference type="HAMAP" id="MF_00911">
    <property type="entry name" value="FtsQ_subfam"/>
    <property type="match status" value="1"/>
</dbReference>
<keyword evidence="2 7" id="KW-0997">Cell inner membrane</keyword>
<dbReference type="Gene3D" id="3.40.50.11690">
    <property type="entry name" value="Cell division protein FtsQ/DivIB"/>
    <property type="match status" value="1"/>
</dbReference>
<keyword evidence="7" id="KW-0472">Membrane</keyword>
<protein>
    <recommendedName>
        <fullName evidence="7">Cell division protein FtsQ</fullName>
    </recommendedName>
</protein>
<dbReference type="AlphaFoldDB" id="A0A3N2D549"/>
<dbReference type="GO" id="GO:0032153">
    <property type="term" value="C:cell division site"/>
    <property type="evidence" value="ECO:0007669"/>
    <property type="project" value="UniProtKB-UniRule"/>
</dbReference>
<evidence type="ECO:0000256" key="2">
    <source>
        <dbReference type="ARBA" id="ARBA00022519"/>
    </source>
</evidence>
<evidence type="ECO:0000256" key="3">
    <source>
        <dbReference type="ARBA" id="ARBA00022618"/>
    </source>
</evidence>
<reference evidence="10 11" key="1">
    <citation type="submission" date="2018-11" db="EMBL/GenBank/DDBJ databases">
        <title>Genomic Encyclopedia of Type Strains, Phase IV (KMG-IV): sequencing the most valuable type-strain genomes for metagenomic binning, comparative biology and taxonomic classification.</title>
        <authorList>
            <person name="Goeker M."/>
        </authorList>
    </citation>
    <scope>NUCLEOTIDE SEQUENCE [LARGE SCALE GENOMIC DNA]</scope>
    <source>
        <strain evidence="10 11">DSM 100316</strain>
    </source>
</reference>
<accession>A0A3N2D549</accession>